<evidence type="ECO:0000256" key="7">
    <source>
        <dbReference type="ARBA" id="ARBA00022982"/>
    </source>
</evidence>
<evidence type="ECO:0000256" key="3">
    <source>
        <dbReference type="ARBA" id="ARBA00008939"/>
    </source>
</evidence>
<dbReference type="KEGG" id="ppp:112276106"/>
<keyword evidence="10" id="KW-1015">Disulfide bond</keyword>
<dbReference type="PIRSF" id="PIRSF005822">
    <property type="entry name" value="NDUA2"/>
    <property type="match status" value="1"/>
</dbReference>
<dbReference type="PANTHER" id="PTHR12878:SF0">
    <property type="entry name" value="NADH DEHYDROGENASE [UBIQUINONE] 1 ALPHA SUBCOMPLEX SUBUNIT 2"/>
    <property type="match status" value="1"/>
</dbReference>
<keyword evidence="13" id="KW-1185">Reference proteome</keyword>
<protein>
    <recommendedName>
        <fullName evidence="11">Ribosomal protein/NADH dehydrogenase domain-containing protein</fullName>
    </recommendedName>
</protein>
<reference evidence="12 13" key="2">
    <citation type="journal article" date="2018" name="Plant J.">
        <title>The Physcomitrella patens chromosome-scale assembly reveals moss genome structure and evolution.</title>
        <authorList>
            <person name="Lang D."/>
            <person name="Ullrich K.K."/>
            <person name="Murat F."/>
            <person name="Fuchs J."/>
            <person name="Jenkins J."/>
            <person name="Haas F.B."/>
            <person name="Piednoel M."/>
            <person name="Gundlach H."/>
            <person name="Van Bel M."/>
            <person name="Meyberg R."/>
            <person name="Vives C."/>
            <person name="Morata J."/>
            <person name="Symeonidi A."/>
            <person name="Hiss M."/>
            <person name="Muchero W."/>
            <person name="Kamisugi Y."/>
            <person name="Saleh O."/>
            <person name="Blanc G."/>
            <person name="Decker E.L."/>
            <person name="van Gessel N."/>
            <person name="Grimwood J."/>
            <person name="Hayes R.D."/>
            <person name="Graham S.W."/>
            <person name="Gunter L.E."/>
            <person name="McDaniel S.F."/>
            <person name="Hoernstein S.N.W."/>
            <person name="Larsson A."/>
            <person name="Li F.W."/>
            <person name="Perroud P.F."/>
            <person name="Phillips J."/>
            <person name="Ranjan P."/>
            <person name="Rokshar D.S."/>
            <person name="Rothfels C.J."/>
            <person name="Schneider L."/>
            <person name="Shu S."/>
            <person name="Stevenson D.W."/>
            <person name="Thummler F."/>
            <person name="Tillich M."/>
            <person name="Villarreal Aguilar J.C."/>
            <person name="Widiez T."/>
            <person name="Wong G.K."/>
            <person name="Wymore A."/>
            <person name="Zhang Y."/>
            <person name="Zimmer A.D."/>
            <person name="Quatrano R.S."/>
            <person name="Mayer K.F.X."/>
            <person name="Goodstein D."/>
            <person name="Casacuberta J.M."/>
            <person name="Vandepoele K."/>
            <person name="Reski R."/>
            <person name="Cuming A.C."/>
            <person name="Tuskan G.A."/>
            <person name="Maumus F."/>
            <person name="Salse J."/>
            <person name="Schmutz J."/>
            <person name="Rensing S.A."/>
        </authorList>
    </citation>
    <scope>NUCLEOTIDE SEQUENCE [LARGE SCALE GENOMIC DNA]</scope>
    <source>
        <strain evidence="12 13">cv. Gransden 2004</strain>
    </source>
</reference>
<evidence type="ECO:0000313" key="12">
    <source>
        <dbReference type="EnsemblPlants" id="Pp3c23_15790V3.2"/>
    </source>
</evidence>
<keyword evidence="8" id="KW-0496">Mitochondrion</keyword>
<keyword evidence="9" id="KW-0472">Membrane</keyword>
<dbReference type="GO" id="GO:0045271">
    <property type="term" value="C:respiratory chain complex I"/>
    <property type="evidence" value="ECO:0000318"/>
    <property type="project" value="GO_Central"/>
</dbReference>
<dbReference type="EnsemblPlants" id="Pp3c23_15790V3.3">
    <property type="protein sequence ID" value="Pp3c23_15790V3.3"/>
    <property type="gene ID" value="Pp3c23_15790"/>
</dbReference>
<dbReference type="InterPro" id="IPR007741">
    <property type="entry name" value="Ribosomal_mL43/mS25/NADH_DH"/>
</dbReference>
<dbReference type="EMBL" id="ABEU02000023">
    <property type="status" value="NOT_ANNOTATED_CDS"/>
    <property type="molecule type" value="Genomic_DNA"/>
</dbReference>
<dbReference type="Gramene" id="Pp3c23_15790V3.2">
    <property type="protein sequence ID" value="Pp3c23_15790V3.2"/>
    <property type="gene ID" value="Pp3c23_15790"/>
</dbReference>
<keyword evidence="6" id="KW-0999">Mitochondrion inner membrane</keyword>
<organism evidence="12 13">
    <name type="scientific">Physcomitrium patens</name>
    <name type="common">Spreading-leaved earth moss</name>
    <name type="synonym">Physcomitrella patens</name>
    <dbReference type="NCBI Taxonomy" id="3218"/>
    <lineage>
        <taxon>Eukaryota</taxon>
        <taxon>Viridiplantae</taxon>
        <taxon>Streptophyta</taxon>
        <taxon>Embryophyta</taxon>
        <taxon>Bryophyta</taxon>
        <taxon>Bryophytina</taxon>
        <taxon>Bryopsida</taxon>
        <taxon>Funariidae</taxon>
        <taxon>Funariales</taxon>
        <taxon>Funariaceae</taxon>
        <taxon>Physcomitrium</taxon>
    </lineage>
</organism>
<proteinExistence type="inferred from homology"/>
<dbReference type="GeneID" id="112276106"/>
<dbReference type="EnsemblPlants" id="Pp3c23_15790V3.2">
    <property type="protein sequence ID" value="Pp3c23_15790V3.2"/>
    <property type="gene ID" value="Pp3c23_15790"/>
</dbReference>
<reference evidence="12 13" key="1">
    <citation type="journal article" date="2008" name="Science">
        <title>The Physcomitrella genome reveals evolutionary insights into the conquest of land by plants.</title>
        <authorList>
            <person name="Rensing S."/>
            <person name="Lang D."/>
            <person name="Zimmer A."/>
            <person name="Terry A."/>
            <person name="Salamov A."/>
            <person name="Shapiro H."/>
            <person name="Nishiyama T."/>
            <person name="Perroud P.-F."/>
            <person name="Lindquist E."/>
            <person name="Kamisugi Y."/>
            <person name="Tanahashi T."/>
            <person name="Sakakibara K."/>
            <person name="Fujita T."/>
            <person name="Oishi K."/>
            <person name="Shin-I T."/>
            <person name="Kuroki Y."/>
            <person name="Toyoda A."/>
            <person name="Suzuki Y."/>
            <person name="Hashimoto A."/>
            <person name="Yamaguchi K."/>
            <person name="Sugano A."/>
            <person name="Kohara Y."/>
            <person name="Fujiyama A."/>
            <person name="Anterola A."/>
            <person name="Aoki S."/>
            <person name="Ashton N."/>
            <person name="Barbazuk W.B."/>
            <person name="Barker E."/>
            <person name="Bennetzen J."/>
            <person name="Bezanilla M."/>
            <person name="Blankenship R."/>
            <person name="Cho S.H."/>
            <person name="Dutcher S."/>
            <person name="Estelle M."/>
            <person name="Fawcett J.A."/>
            <person name="Gundlach H."/>
            <person name="Hanada K."/>
            <person name="Heyl A."/>
            <person name="Hicks K.A."/>
            <person name="Hugh J."/>
            <person name="Lohr M."/>
            <person name="Mayer K."/>
            <person name="Melkozernov A."/>
            <person name="Murata T."/>
            <person name="Nelson D."/>
            <person name="Pils B."/>
            <person name="Prigge M."/>
            <person name="Reiss B."/>
            <person name="Renner T."/>
            <person name="Rombauts S."/>
            <person name="Rushton P."/>
            <person name="Sanderfoot A."/>
            <person name="Schween G."/>
            <person name="Shiu S.-H."/>
            <person name="Stueber K."/>
            <person name="Theodoulou F.L."/>
            <person name="Tu H."/>
            <person name="Van de Peer Y."/>
            <person name="Verrier P.J."/>
            <person name="Waters E."/>
            <person name="Wood A."/>
            <person name="Yang L."/>
            <person name="Cove D."/>
            <person name="Cuming A."/>
            <person name="Hasebe M."/>
            <person name="Lucas S."/>
            <person name="Mishler D.B."/>
            <person name="Reski R."/>
            <person name="Grigoriev I."/>
            <person name="Quatrano R.S."/>
            <person name="Boore J.L."/>
        </authorList>
    </citation>
    <scope>NUCLEOTIDE SEQUENCE [LARGE SCALE GENOMIC DNA]</scope>
    <source>
        <strain evidence="12 13">cv. Gransden 2004</strain>
    </source>
</reference>
<dbReference type="Gene3D" id="3.40.30.10">
    <property type="entry name" value="Glutaredoxin"/>
    <property type="match status" value="1"/>
</dbReference>
<dbReference type="RefSeq" id="XP_024362906.1">
    <property type="nucleotide sequence ID" value="XM_024507138.2"/>
</dbReference>
<dbReference type="EnsemblPlants" id="Pp3c23_15790V3.5">
    <property type="protein sequence ID" value="Pp3c23_15790V3.5"/>
    <property type="gene ID" value="Pp3c23_15790"/>
</dbReference>
<evidence type="ECO:0000256" key="6">
    <source>
        <dbReference type="ARBA" id="ARBA00022792"/>
    </source>
</evidence>
<evidence type="ECO:0000259" key="11">
    <source>
        <dbReference type="Pfam" id="PF05047"/>
    </source>
</evidence>
<name>A0A7I4CED4_PHYPA</name>
<dbReference type="InterPro" id="IPR016464">
    <property type="entry name" value="NADH_Ub_cplx-1_asu_su-2"/>
</dbReference>
<dbReference type="Proteomes" id="UP000006727">
    <property type="component" value="Chromosome 23"/>
</dbReference>
<comment type="function">
    <text evidence="1">Accessory subunit of the mitochondrial membrane respiratory chain NADH dehydrogenase (Complex I), that is believed not to be involved in catalysis. Complex I functions in the transfer of electrons from NADH to the respiratory chain. The immediate electron acceptor for the enzyme is believed to be ubiquinone.</text>
</comment>
<dbReference type="Gramene" id="Pp3c23_15790V3.5">
    <property type="protein sequence ID" value="Pp3c23_15790V3.5"/>
    <property type="gene ID" value="Pp3c23_15790"/>
</dbReference>
<comment type="subcellular location">
    <subcellularLocation>
        <location evidence="2">Mitochondrion inner membrane</location>
        <topology evidence="2">Peripheral membrane protein</topology>
        <orientation evidence="2">Matrix side</orientation>
    </subcellularLocation>
</comment>
<keyword evidence="7" id="KW-0249">Electron transport</keyword>
<dbReference type="Pfam" id="PF05047">
    <property type="entry name" value="L51_S25_CI-B8"/>
    <property type="match status" value="1"/>
</dbReference>
<dbReference type="SUPFAM" id="SSF52833">
    <property type="entry name" value="Thioredoxin-like"/>
    <property type="match status" value="1"/>
</dbReference>
<dbReference type="OrthoDB" id="10250268at2759"/>
<gene>
    <name evidence="12" type="primary">LOC112276106</name>
</gene>
<dbReference type="EnsemblPlants" id="Pp3c23_15790V3.4">
    <property type="protein sequence ID" value="Pp3c23_15790V3.4"/>
    <property type="gene ID" value="Pp3c23_15790"/>
</dbReference>
<dbReference type="Gramene" id="Pp3c23_15790V3.3">
    <property type="protein sequence ID" value="Pp3c23_15790V3.3"/>
    <property type="gene ID" value="Pp3c23_15790"/>
</dbReference>
<dbReference type="AlphaFoldDB" id="A0A7I4CED4"/>
<keyword evidence="4" id="KW-0813">Transport</keyword>
<evidence type="ECO:0000256" key="2">
    <source>
        <dbReference type="ARBA" id="ARBA00004443"/>
    </source>
</evidence>
<evidence type="ECO:0000256" key="5">
    <source>
        <dbReference type="ARBA" id="ARBA00022660"/>
    </source>
</evidence>
<reference evidence="12" key="3">
    <citation type="submission" date="2020-12" db="UniProtKB">
        <authorList>
            <consortium name="EnsemblPlants"/>
        </authorList>
    </citation>
    <scope>IDENTIFICATION</scope>
</reference>
<feature type="domain" description="Ribosomal protein/NADH dehydrogenase" evidence="11">
    <location>
        <begin position="28"/>
        <end position="61"/>
    </location>
</feature>
<keyword evidence="5" id="KW-0679">Respiratory chain</keyword>
<dbReference type="InterPro" id="IPR036249">
    <property type="entry name" value="Thioredoxin-like_sf"/>
</dbReference>
<accession>A0A7I4CED4</accession>
<evidence type="ECO:0000313" key="13">
    <source>
        <dbReference type="Proteomes" id="UP000006727"/>
    </source>
</evidence>
<evidence type="ECO:0000256" key="8">
    <source>
        <dbReference type="ARBA" id="ARBA00023128"/>
    </source>
</evidence>
<evidence type="ECO:0000256" key="10">
    <source>
        <dbReference type="PIRSR" id="PIRSR005822-1"/>
    </source>
</evidence>
<dbReference type="PANTHER" id="PTHR12878">
    <property type="entry name" value="NADH-UBIQUINONE OXIDOREDUCTASE B8 SUBUNIT"/>
    <property type="match status" value="1"/>
</dbReference>
<evidence type="ECO:0000256" key="4">
    <source>
        <dbReference type="ARBA" id="ARBA00022448"/>
    </source>
</evidence>
<feature type="disulfide bond" description="Redox-active" evidence="10">
    <location>
        <begin position="19"/>
        <end position="53"/>
    </location>
</feature>
<dbReference type="GO" id="GO:0005743">
    <property type="term" value="C:mitochondrial inner membrane"/>
    <property type="evidence" value="ECO:0007669"/>
    <property type="project" value="UniProtKB-SubCell"/>
</dbReference>
<dbReference type="Gramene" id="Pp3c23_15790V3.4">
    <property type="protein sequence ID" value="Pp3c23_15790V3.4"/>
    <property type="gene ID" value="Pp3c23_15790"/>
</dbReference>
<evidence type="ECO:0000256" key="1">
    <source>
        <dbReference type="ARBA" id="ARBA00003195"/>
    </source>
</evidence>
<comment type="similarity">
    <text evidence="3">Belongs to the complex I NDUFA2 subunit family.</text>
</comment>
<evidence type="ECO:0000256" key="9">
    <source>
        <dbReference type="ARBA" id="ARBA00023136"/>
    </source>
</evidence>
<sequence length="68" mass="8017">MSWRGRLSQVAQELRIHCCQTSPASTVTRKFIQRNYADLKALNPTMPILIRECSCVQPRLWIMVWREV</sequence>